<dbReference type="InterPro" id="IPR047801">
    <property type="entry name" value="Peptidase_C45"/>
</dbReference>
<dbReference type="Pfam" id="PF03417">
    <property type="entry name" value="AAT"/>
    <property type="match status" value="1"/>
</dbReference>
<dbReference type="EMBL" id="JAKREW010000001">
    <property type="protein sequence ID" value="MCG7503707.1"/>
    <property type="molecule type" value="Genomic_DNA"/>
</dbReference>
<dbReference type="RefSeq" id="WP_239361587.1">
    <property type="nucleotide sequence ID" value="NZ_JAKREW010000001.1"/>
</dbReference>
<proteinExistence type="predicted"/>
<accession>A0ABS9Q8H6</accession>
<dbReference type="PANTHER" id="PTHR34180:SF1">
    <property type="entry name" value="BETA-ALANYL-DOPAMINE_CARCININE HYDROLASE"/>
    <property type="match status" value="1"/>
</dbReference>
<evidence type="ECO:0000313" key="3">
    <source>
        <dbReference type="Proteomes" id="UP001201701"/>
    </source>
</evidence>
<dbReference type="Gene3D" id="3.60.60.10">
    <property type="entry name" value="Penicillin V Acylase, Chain A"/>
    <property type="match status" value="1"/>
</dbReference>
<name>A0ABS9Q8H6_9HYPH</name>
<dbReference type="PANTHER" id="PTHR34180">
    <property type="entry name" value="PEPTIDASE C45"/>
    <property type="match status" value="1"/>
</dbReference>
<reference evidence="2 3" key="1">
    <citation type="submission" date="2022-02" db="EMBL/GenBank/DDBJ databases">
        <title>Draft genome sequence of Mezorhizobium retamae strain IRAMC:0171 isolated from Retama raetam nodules.</title>
        <authorList>
            <person name="Bengaied R."/>
            <person name="Sbissi I."/>
            <person name="Huber K."/>
            <person name="Ghodbane F."/>
            <person name="Nouioui I."/>
            <person name="Tarhouni M."/>
            <person name="Gtari M."/>
        </authorList>
    </citation>
    <scope>NUCLEOTIDE SEQUENCE [LARGE SCALE GENOMIC DNA]</scope>
    <source>
        <strain evidence="2 3">IRAMC:0171</strain>
    </source>
</reference>
<evidence type="ECO:0000259" key="1">
    <source>
        <dbReference type="Pfam" id="PF03417"/>
    </source>
</evidence>
<organism evidence="2 3">
    <name type="scientific">Mesorhizobium retamae</name>
    <dbReference type="NCBI Taxonomy" id="2912854"/>
    <lineage>
        <taxon>Bacteria</taxon>
        <taxon>Pseudomonadati</taxon>
        <taxon>Pseudomonadota</taxon>
        <taxon>Alphaproteobacteria</taxon>
        <taxon>Hyphomicrobiales</taxon>
        <taxon>Phyllobacteriaceae</taxon>
        <taxon>Mesorhizobium</taxon>
    </lineage>
</organism>
<keyword evidence="3" id="KW-1185">Reference proteome</keyword>
<dbReference type="Proteomes" id="UP001201701">
    <property type="component" value="Unassembled WGS sequence"/>
</dbReference>
<gene>
    <name evidence="2" type="ORF">L4923_01600</name>
</gene>
<evidence type="ECO:0000313" key="2">
    <source>
        <dbReference type="EMBL" id="MCG7503707.1"/>
    </source>
</evidence>
<comment type="caution">
    <text evidence="2">The sequence shown here is derived from an EMBL/GenBank/DDBJ whole genome shotgun (WGS) entry which is preliminary data.</text>
</comment>
<dbReference type="InterPro" id="IPR005079">
    <property type="entry name" value="Peptidase_C45_hydrolase"/>
</dbReference>
<dbReference type="InterPro" id="IPR047794">
    <property type="entry name" value="C45_proenzyme-like"/>
</dbReference>
<dbReference type="Gene3D" id="1.10.10.2120">
    <property type="match status" value="1"/>
</dbReference>
<dbReference type="NCBIfam" id="NF040521">
    <property type="entry name" value="C45_proenzyme"/>
    <property type="match status" value="1"/>
</dbReference>
<protein>
    <submittedName>
        <fullName evidence="2">C45 family peptidase</fullName>
    </submittedName>
</protein>
<sequence length="394" mass="43177">MTVVPHFPLVDVSGTPSQRGRAYGEQARDRIGLSISLYASQLVKLGFAGEEISRFSGLFLPRLREWAPDLVEEMEGIAAGANVDLASILMVNARTEVLQLARREKGIADDEPDGCTGAVILPDATRDGRLIHGQNWDWRAECAETSVVLRIRRADGPDLLTFTEAGGLARSGFNAAGIGITANYLESDRDYREIGIPLPFIRRRALEAAHFADAVRVVAITPKSGSNNMILSTAEGFAVDLECAPDEAFSIYPDNDLIVHANHWQSPVALSKLKETGLKDVPDSFYRDYRVKRRLTKSQGDITATDLKDALFDEFAWPLSVCRPPVRKEGGNISATVAMIIFEPAAGFMEIAPLPAECREFTRYDLAMDDAVLARIERSSSGRPETVARAVGER</sequence>
<feature type="domain" description="Peptidase C45 hydrolase" evidence="1">
    <location>
        <begin position="127"/>
        <end position="351"/>
    </location>
</feature>